<evidence type="ECO:0000313" key="2">
    <source>
        <dbReference type="EMBL" id="PRH87475.1"/>
    </source>
</evidence>
<evidence type="ECO:0000256" key="1">
    <source>
        <dbReference type="SAM" id="SignalP"/>
    </source>
</evidence>
<comment type="caution">
    <text evidence="2">The sequence shown here is derived from an EMBL/GenBank/DDBJ whole genome shotgun (WGS) entry which is preliminary data.</text>
</comment>
<proteinExistence type="predicted"/>
<sequence length="104" mass="12104">MFRKLALAAALAFGMGGAAMTAQSAQAAVVHPAANAGVIQAIEQSAPSPDAAQKVYHRGRPHYYRPHYYRPHWRPRPARYCRWQRVRVHTYYGWRWVNRRVCWR</sequence>
<dbReference type="Proteomes" id="UP000237682">
    <property type="component" value="Unassembled WGS sequence"/>
</dbReference>
<organism evidence="2 3">
    <name type="scientific">Labrys okinawensis</name>
    <dbReference type="NCBI Taxonomy" id="346911"/>
    <lineage>
        <taxon>Bacteria</taxon>
        <taxon>Pseudomonadati</taxon>
        <taxon>Pseudomonadota</taxon>
        <taxon>Alphaproteobacteria</taxon>
        <taxon>Hyphomicrobiales</taxon>
        <taxon>Xanthobacteraceae</taxon>
        <taxon>Labrys</taxon>
    </lineage>
</organism>
<dbReference type="RefSeq" id="WP_105862406.1">
    <property type="nucleotide sequence ID" value="NZ_PUEJ01000004.1"/>
</dbReference>
<feature type="chain" id="PRO_5015436750" evidence="1">
    <location>
        <begin position="28"/>
        <end position="104"/>
    </location>
</feature>
<gene>
    <name evidence="2" type="ORF">C5L14_12745</name>
</gene>
<evidence type="ECO:0000313" key="3">
    <source>
        <dbReference type="Proteomes" id="UP000237682"/>
    </source>
</evidence>
<protein>
    <submittedName>
        <fullName evidence="2">Uncharacterized protein</fullName>
    </submittedName>
</protein>
<dbReference type="EMBL" id="PUEJ01000004">
    <property type="protein sequence ID" value="PRH87475.1"/>
    <property type="molecule type" value="Genomic_DNA"/>
</dbReference>
<feature type="signal peptide" evidence="1">
    <location>
        <begin position="1"/>
        <end position="27"/>
    </location>
</feature>
<accession>A0A2S9QDS1</accession>
<name>A0A2S9QDS1_9HYPH</name>
<keyword evidence="3" id="KW-1185">Reference proteome</keyword>
<reference evidence="2 3" key="1">
    <citation type="submission" date="2018-02" db="EMBL/GenBank/DDBJ databases">
        <title>Whole genome sequencing of endophytic bacterium.</title>
        <authorList>
            <person name="Eedara R."/>
            <person name="Podile A.R."/>
        </authorList>
    </citation>
    <scope>NUCLEOTIDE SEQUENCE [LARGE SCALE GENOMIC DNA]</scope>
    <source>
        <strain evidence="2 3">RP1T</strain>
    </source>
</reference>
<keyword evidence="1" id="KW-0732">Signal</keyword>
<dbReference type="AlphaFoldDB" id="A0A2S9QDS1"/>